<feature type="domain" description="Amino acid transporter transmembrane" evidence="8">
    <location>
        <begin position="366"/>
        <end position="408"/>
    </location>
</feature>
<comment type="subcellular location">
    <subcellularLocation>
        <location evidence="1">Membrane</location>
        <topology evidence="1">Multi-pass membrane protein</topology>
    </subcellularLocation>
</comment>
<dbReference type="PANTHER" id="PTHR22950">
    <property type="entry name" value="AMINO ACID TRANSPORTER"/>
    <property type="match status" value="1"/>
</dbReference>
<gene>
    <name evidence="9" type="ORF">L249_4182</name>
</gene>
<comment type="caution">
    <text evidence="9">The sequence shown here is derived from an EMBL/GenBank/DDBJ whole genome shotgun (WGS) entry which is preliminary data.</text>
</comment>
<dbReference type="InterPro" id="IPR013057">
    <property type="entry name" value="AA_transpt_TM"/>
</dbReference>
<evidence type="ECO:0000256" key="1">
    <source>
        <dbReference type="ARBA" id="ARBA00004141"/>
    </source>
</evidence>
<dbReference type="OrthoDB" id="1684102at2759"/>
<reference evidence="9 10" key="1">
    <citation type="journal article" date="2015" name="BMC Genomics">
        <title>Insights from the genome of Ophiocordyceps polyrhachis-furcata to pathogenicity and host specificity in insect fungi.</title>
        <authorList>
            <person name="Wichadakul D."/>
            <person name="Kobmoo N."/>
            <person name="Ingsriswang S."/>
            <person name="Tangphatsornruang S."/>
            <person name="Chantasingh D."/>
            <person name="Luangsa-ard J.J."/>
            <person name="Eurwilaichitr L."/>
        </authorList>
    </citation>
    <scope>NUCLEOTIDE SEQUENCE [LARGE SCALE GENOMIC DNA]</scope>
    <source>
        <strain evidence="9 10">BCC 54312</strain>
    </source>
</reference>
<organism evidence="9 10">
    <name type="scientific">Ophiocordyceps polyrhachis-furcata BCC 54312</name>
    <dbReference type="NCBI Taxonomy" id="1330021"/>
    <lineage>
        <taxon>Eukaryota</taxon>
        <taxon>Fungi</taxon>
        <taxon>Dikarya</taxon>
        <taxon>Ascomycota</taxon>
        <taxon>Pezizomycotina</taxon>
        <taxon>Sordariomycetes</taxon>
        <taxon>Hypocreomycetidae</taxon>
        <taxon>Hypocreales</taxon>
        <taxon>Ophiocordycipitaceae</taxon>
        <taxon>Ophiocordyceps</taxon>
    </lineage>
</organism>
<feature type="compositionally biased region" description="Polar residues" evidence="6">
    <location>
        <begin position="119"/>
        <end position="130"/>
    </location>
</feature>
<accession>A0A367LCB4</accession>
<keyword evidence="3 7" id="KW-0812">Transmembrane</keyword>
<evidence type="ECO:0000256" key="5">
    <source>
        <dbReference type="ARBA" id="ARBA00023136"/>
    </source>
</evidence>
<protein>
    <recommendedName>
        <fullName evidence="8">Amino acid transporter transmembrane domain-containing protein</fullName>
    </recommendedName>
</protein>
<keyword evidence="5 7" id="KW-0472">Membrane</keyword>
<dbReference type="PANTHER" id="PTHR22950:SF332">
    <property type="entry name" value="AMINO ACID TRANSPORTER (EUROFUNG)"/>
    <property type="match status" value="1"/>
</dbReference>
<feature type="region of interest" description="Disordered" evidence="6">
    <location>
        <begin position="35"/>
        <end position="83"/>
    </location>
</feature>
<sequence length="456" mass="50698">MHISPRLFCSPPIDCVEFCVKSTFRPQILRTGSGRSTKHYVSMSTEPVEEPGDDSGRTSRHSSPSPFQTMLPNPTPDICGIPHNSESALSEVLESSLRLQGGDIHRDMYRIKARANSLRRSATFSHQPSPRLQPADELSYPEQREPGGFRRQHLQYRARQGRVRGTLVSRNFVDFLDLYGSFAGEDLEDADTSDDGSATDDRSEMLRRPLLGRHRSSRRFLRNGDASTLKTFFTLLKAFIGTGIMFLPKAFLNGGILFSSSTLVVVSLINCLCFRLLLDCRRKHGVGYGELGATIVGPRFRSVILTSIALSQLGFVCAGLIFTAENLLAFLQATTKNTRVLMFGVPSLIALQLIPLISLFSSDWFTYAIFTFEGIGLILPIQSSMRKPEHFSSLLYLVMFIITIIFISSSPVVNTVQLLYSLAVLGGEPVQLFPAVRIIETSLFGERGTAWLEQQT</sequence>
<keyword evidence="10" id="KW-1185">Reference proteome</keyword>
<proteinExistence type="inferred from homology"/>
<dbReference type="Pfam" id="PF01490">
    <property type="entry name" value="Aa_trans"/>
    <property type="match status" value="2"/>
</dbReference>
<evidence type="ECO:0000256" key="7">
    <source>
        <dbReference type="SAM" id="Phobius"/>
    </source>
</evidence>
<evidence type="ECO:0000313" key="10">
    <source>
        <dbReference type="Proteomes" id="UP000253664"/>
    </source>
</evidence>
<evidence type="ECO:0000256" key="4">
    <source>
        <dbReference type="ARBA" id="ARBA00022989"/>
    </source>
</evidence>
<dbReference type="GO" id="GO:0005774">
    <property type="term" value="C:vacuolar membrane"/>
    <property type="evidence" value="ECO:0007669"/>
    <property type="project" value="TreeGrafter"/>
</dbReference>
<evidence type="ECO:0000313" key="9">
    <source>
        <dbReference type="EMBL" id="RCI11872.1"/>
    </source>
</evidence>
<evidence type="ECO:0000256" key="3">
    <source>
        <dbReference type="ARBA" id="ARBA00022692"/>
    </source>
</evidence>
<evidence type="ECO:0000256" key="6">
    <source>
        <dbReference type="SAM" id="MobiDB-lite"/>
    </source>
</evidence>
<dbReference type="Proteomes" id="UP000253664">
    <property type="component" value="Unassembled WGS sequence"/>
</dbReference>
<dbReference type="GO" id="GO:0005302">
    <property type="term" value="F:L-tyrosine transmembrane transporter activity"/>
    <property type="evidence" value="ECO:0007669"/>
    <property type="project" value="TreeGrafter"/>
</dbReference>
<feature type="domain" description="Amino acid transporter transmembrane" evidence="8">
    <location>
        <begin position="226"/>
        <end position="357"/>
    </location>
</feature>
<dbReference type="AlphaFoldDB" id="A0A367LCB4"/>
<evidence type="ECO:0000256" key="2">
    <source>
        <dbReference type="ARBA" id="ARBA00008066"/>
    </source>
</evidence>
<feature type="region of interest" description="Disordered" evidence="6">
    <location>
        <begin position="119"/>
        <end position="150"/>
    </location>
</feature>
<dbReference type="EMBL" id="LKCN02000009">
    <property type="protein sequence ID" value="RCI11872.1"/>
    <property type="molecule type" value="Genomic_DNA"/>
</dbReference>
<feature type="transmembrane region" description="Helical" evidence="7">
    <location>
        <begin position="340"/>
        <end position="358"/>
    </location>
</feature>
<evidence type="ECO:0000259" key="8">
    <source>
        <dbReference type="Pfam" id="PF01490"/>
    </source>
</evidence>
<feature type="transmembrane region" description="Helical" evidence="7">
    <location>
        <begin position="254"/>
        <end position="278"/>
    </location>
</feature>
<keyword evidence="4 7" id="KW-1133">Transmembrane helix</keyword>
<dbReference type="STRING" id="1330021.A0A367LCB4"/>
<comment type="similarity">
    <text evidence="2">Belongs to the amino acid/polyamine transporter 2 family.</text>
</comment>
<feature type="transmembrane region" description="Helical" evidence="7">
    <location>
        <begin position="393"/>
        <end position="413"/>
    </location>
</feature>
<feature type="compositionally biased region" description="Polar residues" evidence="6">
    <location>
        <begin position="61"/>
        <end position="72"/>
    </location>
</feature>
<name>A0A367LCB4_9HYPO</name>